<reference evidence="13 14" key="1">
    <citation type="submission" date="2018-06" db="EMBL/GenBank/DDBJ databases">
        <title>Genomic Encyclopedia of Type Strains, Phase IV (KMG-IV): sequencing the most valuable type-strain genomes for metagenomic binning, comparative biology and taxonomic classification.</title>
        <authorList>
            <person name="Goeker M."/>
        </authorList>
    </citation>
    <scope>NUCLEOTIDE SEQUENCE [LARGE SCALE GENOMIC DNA]</scope>
    <source>
        <strain evidence="13 14">DSM 25520</strain>
    </source>
</reference>
<dbReference type="PANTHER" id="PTHR34501">
    <property type="entry name" value="PROTEIN YDDL-RELATED"/>
    <property type="match status" value="1"/>
</dbReference>
<dbReference type="InterPro" id="IPR033900">
    <property type="entry name" value="Gram_neg_porin_domain"/>
</dbReference>
<dbReference type="InterPro" id="IPR050298">
    <property type="entry name" value="Gram-neg_bact_OMP"/>
</dbReference>
<evidence type="ECO:0000256" key="11">
    <source>
        <dbReference type="SAM" id="SignalP"/>
    </source>
</evidence>
<protein>
    <submittedName>
        <fullName evidence="13">Putative porin</fullName>
    </submittedName>
</protein>
<dbReference type="CDD" id="cd00342">
    <property type="entry name" value="gram_neg_porins"/>
    <property type="match status" value="1"/>
</dbReference>
<evidence type="ECO:0000256" key="7">
    <source>
        <dbReference type="ARBA" id="ARBA00023065"/>
    </source>
</evidence>
<dbReference type="PRINTS" id="PR00184">
    <property type="entry name" value="NEISSPPORIN"/>
</dbReference>
<name>A0A366HKR6_9BURK</name>
<feature type="chain" id="PRO_5016975304" evidence="11">
    <location>
        <begin position="21"/>
        <end position="380"/>
    </location>
</feature>
<dbReference type="Proteomes" id="UP000253628">
    <property type="component" value="Unassembled WGS sequence"/>
</dbReference>
<dbReference type="GO" id="GO:0009279">
    <property type="term" value="C:cell outer membrane"/>
    <property type="evidence" value="ECO:0007669"/>
    <property type="project" value="UniProtKB-SubCell"/>
</dbReference>
<keyword evidence="6 11" id="KW-0732">Signal</keyword>
<dbReference type="Gene3D" id="2.40.160.10">
    <property type="entry name" value="Porin"/>
    <property type="match status" value="1"/>
</dbReference>
<keyword evidence="7" id="KW-0406">Ion transport</keyword>
<evidence type="ECO:0000256" key="10">
    <source>
        <dbReference type="ARBA" id="ARBA00023237"/>
    </source>
</evidence>
<comment type="subunit">
    <text evidence="2">Homotrimer.</text>
</comment>
<gene>
    <name evidence="13" type="ORF">DFR37_101660</name>
</gene>
<organism evidence="13 14">
    <name type="scientific">Eoetvoesiella caeni</name>
    <dbReference type="NCBI Taxonomy" id="645616"/>
    <lineage>
        <taxon>Bacteria</taxon>
        <taxon>Pseudomonadati</taxon>
        <taxon>Pseudomonadota</taxon>
        <taxon>Betaproteobacteria</taxon>
        <taxon>Burkholderiales</taxon>
        <taxon>Alcaligenaceae</taxon>
        <taxon>Eoetvoesiella</taxon>
    </lineage>
</organism>
<evidence type="ECO:0000256" key="8">
    <source>
        <dbReference type="ARBA" id="ARBA00023114"/>
    </source>
</evidence>
<dbReference type="GO" id="GO:0015288">
    <property type="term" value="F:porin activity"/>
    <property type="evidence" value="ECO:0007669"/>
    <property type="project" value="UniProtKB-KW"/>
</dbReference>
<evidence type="ECO:0000256" key="9">
    <source>
        <dbReference type="ARBA" id="ARBA00023136"/>
    </source>
</evidence>
<keyword evidence="4" id="KW-1134">Transmembrane beta strand</keyword>
<dbReference type="GO" id="GO:0046930">
    <property type="term" value="C:pore complex"/>
    <property type="evidence" value="ECO:0007669"/>
    <property type="project" value="UniProtKB-KW"/>
</dbReference>
<proteinExistence type="predicted"/>
<evidence type="ECO:0000313" key="13">
    <source>
        <dbReference type="EMBL" id="RBP43528.1"/>
    </source>
</evidence>
<comment type="subcellular location">
    <subcellularLocation>
        <location evidence="1">Cell outer membrane</location>
        <topology evidence="1">Multi-pass membrane protein</topology>
    </subcellularLocation>
</comment>
<evidence type="ECO:0000256" key="5">
    <source>
        <dbReference type="ARBA" id="ARBA00022692"/>
    </source>
</evidence>
<dbReference type="PANTHER" id="PTHR34501:SF9">
    <property type="entry name" value="MAJOR OUTER MEMBRANE PROTEIN P.IA"/>
    <property type="match status" value="1"/>
</dbReference>
<keyword evidence="8" id="KW-0626">Porin</keyword>
<dbReference type="AlphaFoldDB" id="A0A366HKR6"/>
<dbReference type="EMBL" id="QNRQ01000001">
    <property type="protein sequence ID" value="RBP43528.1"/>
    <property type="molecule type" value="Genomic_DNA"/>
</dbReference>
<evidence type="ECO:0000313" key="14">
    <source>
        <dbReference type="Proteomes" id="UP000253628"/>
    </source>
</evidence>
<dbReference type="GO" id="GO:0034220">
    <property type="term" value="P:monoatomic ion transmembrane transport"/>
    <property type="evidence" value="ECO:0007669"/>
    <property type="project" value="InterPro"/>
</dbReference>
<evidence type="ECO:0000256" key="4">
    <source>
        <dbReference type="ARBA" id="ARBA00022452"/>
    </source>
</evidence>
<feature type="signal peptide" evidence="11">
    <location>
        <begin position="1"/>
        <end position="20"/>
    </location>
</feature>
<comment type="caution">
    <text evidence="13">The sequence shown here is derived from an EMBL/GenBank/DDBJ whole genome shotgun (WGS) entry which is preliminary data.</text>
</comment>
<dbReference type="InterPro" id="IPR001702">
    <property type="entry name" value="Porin_Gram-ve"/>
</dbReference>
<keyword evidence="10" id="KW-0998">Cell outer membrane</keyword>
<evidence type="ECO:0000256" key="6">
    <source>
        <dbReference type="ARBA" id="ARBA00022729"/>
    </source>
</evidence>
<evidence type="ECO:0000259" key="12">
    <source>
        <dbReference type="Pfam" id="PF13609"/>
    </source>
</evidence>
<dbReference type="OrthoDB" id="8520696at2"/>
<dbReference type="Pfam" id="PF13609">
    <property type="entry name" value="Porin_4"/>
    <property type="match status" value="1"/>
</dbReference>
<keyword evidence="9" id="KW-0472">Membrane</keyword>
<evidence type="ECO:0000256" key="3">
    <source>
        <dbReference type="ARBA" id="ARBA00022448"/>
    </source>
</evidence>
<keyword evidence="3" id="KW-0813">Transport</keyword>
<dbReference type="InterPro" id="IPR023614">
    <property type="entry name" value="Porin_dom_sf"/>
</dbReference>
<evidence type="ECO:0000256" key="2">
    <source>
        <dbReference type="ARBA" id="ARBA00011233"/>
    </source>
</evidence>
<dbReference type="RefSeq" id="WP_113931784.1">
    <property type="nucleotide sequence ID" value="NZ_JACCEU010000001.1"/>
</dbReference>
<keyword evidence="5" id="KW-0812">Transmembrane</keyword>
<dbReference type="PRINTS" id="PR00182">
    <property type="entry name" value="ECOLNEIPORIN"/>
</dbReference>
<dbReference type="SUPFAM" id="SSF56935">
    <property type="entry name" value="Porins"/>
    <property type="match status" value="1"/>
</dbReference>
<dbReference type="InterPro" id="IPR002299">
    <property type="entry name" value="Porin_Neis"/>
</dbReference>
<feature type="domain" description="Porin" evidence="12">
    <location>
        <begin position="8"/>
        <end position="353"/>
    </location>
</feature>
<keyword evidence="14" id="KW-1185">Reference proteome</keyword>
<sequence>MKKTLLVAALVAGFAGAAQAETSVTLYGLLDSGIGYQQFKGTNAAGNSYKGTNTGILNGAQSSNRWGLKGAEDLGQGLKAVFVLESGFNINDGTSGQSNRLFGRQATVGLASDAWGQLDFGRQTNIASKYFSGVATPFGNDFSQAQTGAAFSSAASLRYDNMVMYQTPNFSGFQFGVGYSFNANGPQQFKVSGDNEPNTRAWTTGLRYGNGPIAAALTYDQFKSPEGAGANDGVSVKSWNLGASYDFEIVKVHAGFGQTRNGWFGDVSSLKIVDDTGAQLGNNALQANDGLKVNSYALGLSAPVGANGKVLAGWTMADPRSNGVRNGTTELSKQQTYSLAYTYALSKRTNVYALGSYAKHVAFRDDLKSTFVGAGVRHQF</sequence>
<evidence type="ECO:0000256" key="1">
    <source>
        <dbReference type="ARBA" id="ARBA00004571"/>
    </source>
</evidence>
<accession>A0A366HKR6</accession>